<comment type="subcellular location">
    <subcellularLocation>
        <location evidence="1">Cell outer membrane</location>
        <topology evidence="1">Multi-pass membrane protein</topology>
    </subcellularLocation>
</comment>
<evidence type="ECO:0000256" key="7">
    <source>
        <dbReference type="ARBA" id="ARBA00023237"/>
    </source>
</evidence>
<evidence type="ECO:0000256" key="4">
    <source>
        <dbReference type="ARBA" id="ARBA00022692"/>
    </source>
</evidence>
<keyword evidence="3" id="KW-1134">Transmembrane beta strand</keyword>
<evidence type="ECO:0000256" key="5">
    <source>
        <dbReference type="ARBA" id="ARBA00022729"/>
    </source>
</evidence>
<dbReference type="GO" id="GO:0009279">
    <property type="term" value="C:cell outer membrane"/>
    <property type="evidence" value="ECO:0007669"/>
    <property type="project" value="UniProtKB-SubCell"/>
</dbReference>
<evidence type="ECO:0000256" key="2">
    <source>
        <dbReference type="ARBA" id="ARBA00022448"/>
    </source>
</evidence>
<organism evidence="8 9">
    <name type="scientific">Pseudotamlana carrageenivorans</name>
    <dbReference type="NCBI Taxonomy" id="2069432"/>
    <lineage>
        <taxon>Bacteria</taxon>
        <taxon>Pseudomonadati</taxon>
        <taxon>Bacteroidota</taxon>
        <taxon>Flavobacteriia</taxon>
        <taxon>Flavobacteriales</taxon>
        <taxon>Flavobacteriaceae</taxon>
        <taxon>Pseudotamlana</taxon>
    </lineage>
</organism>
<dbReference type="InterPro" id="IPR039426">
    <property type="entry name" value="TonB-dep_rcpt-like"/>
</dbReference>
<dbReference type="KEGG" id="taj:C1A40_10585"/>
<keyword evidence="5" id="KW-0732">Signal</keyword>
<dbReference type="GO" id="GO:0044718">
    <property type="term" value="P:siderophore transmembrane transport"/>
    <property type="evidence" value="ECO:0007669"/>
    <property type="project" value="TreeGrafter"/>
</dbReference>
<keyword evidence="7" id="KW-0998">Cell outer membrane</keyword>
<sequence>MRKHIKNIFSVVFLLSITVGFSQRKENDTIQTGVIDVVKPYVPTISDAFKVKETPRLEDETTDTKKEIQYNIFSIPVASTFTPSKANATLLQRKKRTKLYDNYASLGGGNYRTVLAEAYVNHMISRYESAGGYLSHHSSNGGIDDAVVPSSFSNSKINLHYNSQSRDLTWGITGGFQHQFYNWYGIPEPIASDKVLVYYLDVGHSFYDANLGGHVTFEDSYFNKTNVTLRRFFDNQGSSESRAIIEGQADIPINYSEISIPFKFDYLSGDFDRSYDIDEVYEFSNFQVTATPTFELKESDFTFNLGVAVTYFNDMQNSESKFYFYPNILASYGIVNQLLVAYGGVTGGLNQNTYRDFANENPFVSPTLAITPTNQAYNAFVGLKGKLSNNVNYDVSGHYISDKNKALFKANRIKDISGVYDYEYGNSFGVVYDDVTSFGLSGALDAVVHDNVKLGVKADYFLYDSDSEAEAWNLPNLSGSLFADYQIDEHWFAGLNMFFMGQRKDARSLDSDPDEQTVDVEGYLDVNIHGGYHVNDQLTIFIKANNLMNNSYDRWQTYQVQGLQILGGATYKFGI</sequence>
<dbReference type="PANTHER" id="PTHR30069:SF29">
    <property type="entry name" value="HEMOGLOBIN AND HEMOGLOBIN-HAPTOGLOBIN-BINDING PROTEIN 1-RELATED"/>
    <property type="match status" value="1"/>
</dbReference>
<keyword evidence="6" id="KW-0472">Membrane</keyword>
<dbReference type="AlphaFoldDB" id="A0A2I7SIZ2"/>
<keyword evidence="9" id="KW-1185">Reference proteome</keyword>
<dbReference type="EMBL" id="CP025938">
    <property type="protein sequence ID" value="AUS05880.1"/>
    <property type="molecule type" value="Genomic_DNA"/>
</dbReference>
<reference evidence="9" key="1">
    <citation type="submission" date="2018-01" db="EMBL/GenBank/DDBJ databases">
        <title>Complete genome of Tamlana sp. UJ94.</title>
        <authorList>
            <person name="Jung J."/>
            <person name="Chung D."/>
            <person name="Bae S.S."/>
            <person name="Baek K."/>
        </authorList>
    </citation>
    <scope>NUCLEOTIDE SEQUENCE [LARGE SCALE GENOMIC DNA]</scope>
    <source>
        <strain evidence="9">UJ94</strain>
    </source>
</reference>
<evidence type="ECO:0000256" key="3">
    <source>
        <dbReference type="ARBA" id="ARBA00022452"/>
    </source>
</evidence>
<evidence type="ECO:0000313" key="8">
    <source>
        <dbReference type="EMBL" id="AUS05880.1"/>
    </source>
</evidence>
<dbReference type="GO" id="GO:0015344">
    <property type="term" value="F:siderophore uptake transmembrane transporter activity"/>
    <property type="evidence" value="ECO:0007669"/>
    <property type="project" value="TreeGrafter"/>
</dbReference>
<dbReference type="SUPFAM" id="SSF56935">
    <property type="entry name" value="Porins"/>
    <property type="match status" value="1"/>
</dbReference>
<evidence type="ECO:0000256" key="6">
    <source>
        <dbReference type="ARBA" id="ARBA00023136"/>
    </source>
</evidence>
<dbReference type="OrthoDB" id="1264254at2"/>
<dbReference type="RefSeq" id="WP_102995877.1">
    <property type="nucleotide sequence ID" value="NZ_CP025938.1"/>
</dbReference>
<evidence type="ECO:0000313" key="9">
    <source>
        <dbReference type="Proteomes" id="UP000236592"/>
    </source>
</evidence>
<dbReference type="PANTHER" id="PTHR30069">
    <property type="entry name" value="TONB-DEPENDENT OUTER MEMBRANE RECEPTOR"/>
    <property type="match status" value="1"/>
</dbReference>
<keyword evidence="2" id="KW-0813">Transport</keyword>
<evidence type="ECO:0000256" key="1">
    <source>
        <dbReference type="ARBA" id="ARBA00004571"/>
    </source>
</evidence>
<dbReference type="InterPro" id="IPR036942">
    <property type="entry name" value="Beta-barrel_TonB_sf"/>
</dbReference>
<dbReference type="Gene3D" id="2.40.170.20">
    <property type="entry name" value="TonB-dependent receptor, beta-barrel domain"/>
    <property type="match status" value="1"/>
</dbReference>
<proteinExistence type="predicted"/>
<keyword evidence="4" id="KW-0812">Transmembrane</keyword>
<name>A0A2I7SIZ2_9FLAO</name>
<accession>A0A2I7SIZ2</accession>
<dbReference type="Proteomes" id="UP000236592">
    <property type="component" value="Chromosome"/>
</dbReference>
<gene>
    <name evidence="8" type="ORF">C1A40_10585</name>
</gene>
<protein>
    <submittedName>
        <fullName evidence="8">TonB-dependent receptor</fullName>
    </submittedName>
</protein>
<keyword evidence="8" id="KW-0675">Receptor</keyword>